<feature type="transmembrane region" description="Helical" evidence="1">
    <location>
        <begin position="18"/>
        <end position="36"/>
    </location>
</feature>
<comment type="caution">
    <text evidence="2">The sequence shown here is derived from an EMBL/GenBank/DDBJ whole genome shotgun (WGS) entry which is preliminary data.</text>
</comment>
<keyword evidence="1" id="KW-1133">Transmembrane helix</keyword>
<protein>
    <recommendedName>
        <fullName evidence="4">DUF485 domain-containing protein</fullName>
    </recommendedName>
</protein>
<dbReference type="AlphaFoldDB" id="A0A8B2NXA3"/>
<keyword evidence="3" id="KW-1185">Reference proteome</keyword>
<evidence type="ECO:0000313" key="3">
    <source>
        <dbReference type="Proteomes" id="UP000249590"/>
    </source>
</evidence>
<gene>
    <name evidence="2" type="ORF">DLJ53_01915</name>
</gene>
<reference evidence="2 3" key="1">
    <citation type="submission" date="2018-05" db="EMBL/GenBank/DDBJ databases">
        <title>Acuticoccus sediminis sp. nov., isolated from deep-sea sediment of Indian Ocean.</title>
        <authorList>
            <person name="Liu X."/>
            <person name="Lai Q."/>
            <person name="Du Y."/>
            <person name="Sun F."/>
            <person name="Zhang X."/>
            <person name="Wang S."/>
            <person name="Shao Z."/>
        </authorList>
    </citation>
    <scope>NUCLEOTIDE SEQUENCE [LARGE SCALE GENOMIC DNA]</scope>
    <source>
        <strain evidence="2 3">PTG4-2</strain>
    </source>
</reference>
<evidence type="ECO:0000313" key="2">
    <source>
        <dbReference type="EMBL" id="RAI03300.1"/>
    </source>
</evidence>
<evidence type="ECO:0000256" key="1">
    <source>
        <dbReference type="SAM" id="Phobius"/>
    </source>
</evidence>
<feature type="transmembrane region" description="Helical" evidence="1">
    <location>
        <begin position="48"/>
        <end position="72"/>
    </location>
</feature>
<evidence type="ECO:0008006" key="4">
    <source>
        <dbReference type="Google" id="ProtNLM"/>
    </source>
</evidence>
<keyword evidence="1" id="KW-0472">Membrane</keyword>
<sequence>MVDPSSIPSALPERSRRFIIWFNALVGIVFIAVMVLPLEASAAWISGAFLHSATIGWIVAAVTLLPTLFWLFGRGLSQAVSAEAEILDEVRRPD</sequence>
<organism evidence="2 3">
    <name type="scientific">Acuticoccus sediminis</name>
    <dbReference type="NCBI Taxonomy" id="2184697"/>
    <lineage>
        <taxon>Bacteria</taxon>
        <taxon>Pseudomonadati</taxon>
        <taxon>Pseudomonadota</taxon>
        <taxon>Alphaproteobacteria</taxon>
        <taxon>Hyphomicrobiales</taxon>
        <taxon>Amorphaceae</taxon>
        <taxon>Acuticoccus</taxon>
    </lineage>
</organism>
<accession>A0A8B2NXA3</accession>
<name>A0A8B2NXA3_9HYPH</name>
<dbReference type="Proteomes" id="UP000249590">
    <property type="component" value="Unassembled WGS sequence"/>
</dbReference>
<dbReference type="OrthoDB" id="9952273at2"/>
<dbReference type="EMBL" id="QHHQ01000001">
    <property type="protein sequence ID" value="RAI03300.1"/>
    <property type="molecule type" value="Genomic_DNA"/>
</dbReference>
<keyword evidence="1" id="KW-0812">Transmembrane</keyword>
<dbReference type="RefSeq" id="WP_146619858.1">
    <property type="nucleotide sequence ID" value="NZ_JAIWKD010000001.1"/>
</dbReference>
<proteinExistence type="predicted"/>